<dbReference type="GO" id="GO:2000031">
    <property type="term" value="P:regulation of salicylic acid mediated signaling pathway"/>
    <property type="evidence" value="ECO:0007669"/>
    <property type="project" value="InterPro"/>
</dbReference>
<dbReference type="EMBL" id="CP136890">
    <property type="protein sequence ID" value="WOK91474.1"/>
    <property type="molecule type" value="Genomic_DNA"/>
</dbReference>
<dbReference type="PANTHER" id="PTHR33199:SF8">
    <property type="entry name" value="MACPF DOMAIN-CONTAINING PROTEIN NSL1"/>
    <property type="match status" value="1"/>
</dbReference>
<dbReference type="Proteomes" id="UP001327560">
    <property type="component" value="Chromosome 1"/>
</dbReference>
<gene>
    <name evidence="1" type="ORF">Cni_G00165</name>
</gene>
<keyword evidence="2" id="KW-1185">Reference proteome</keyword>
<dbReference type="AlphaFoldDB" id="A0AAQ3JKJ3"/>
<dbReference type="GO" id="GO:0005886">
    <property type="term" value="C:plasma membrane"/>
    <property type="evidence" value="ECO:0007669"/>
    <property type="project" value="TreeGrafter"/>
</dbReference>
<proteinExistence type="predicted"/>
<sequence length="307" mass="34736">MLLIEVGNFDITLADNSDKPPIEELQQFLEFQIPRQWAPAFGELPLGPQRKKQTLQSLQFTLMGPKLYVNNIQVESGNRPVTGIRLYLEGKRNDRLAIHLQHLSSQPNMFEISDVTAYAEKDISHNEREYYEPIRWTILSHVCTAPVQYIGASFDGSAFIVTKAWLEVEDFGMRKVLFLRLGFSNINLMKIRRSEWDEPAAVSHKSGSISALISSRFSTGLIPELKPKVEVNSAIYPKGPPVPIRMPKMSRLVDTTEMSRGPDDLPGYWVVTGAKLCVDGGKISLKVKYSLLVEMPDDDFQPDFYAM</sequence>
<dbReference type="GO" id="GO:0009626">
    <property type="term" value="P:plant-type hypersensitive response"/>
    <property type="evidence" value="ECO:0007669"/>
    <property type="project" value="TreeGrafter"/>
</dbReference>
<accession>A0AAQ3JKJ3</accession>
<dbReference type="InterPro" id="IPR044663">
    <property type="entry name" value="CAD1/NSL1-like"/>
</dbReference>
<dbReference type="PANTHER" id="PTHR33199">
    <property type="entry name" value="MACPF DOMAIN-CONTAINING PROTEIN CAD1"/>
    <property type="match status" value="1"/>
</dbReference>
<reference evidence="1 2" key="1">
    <citation type="submission" date="2023-10" db="EMBL/GenBank/DDBJ databases">
        <title>Chromosome-scale genome assembly provides insights into flower coloration mechanisms of Canna indica.</title>
        <authorList>
            <person name="Li C."/>
        </authorList>
    </citation>
    <scope>NUCLEOTIDE SEQUENCE [LARGE SCALE GENOMIC DNA]</scope>
    <source>
        <tissue evidence="1">Flower</tissue>
    </source>
</reference>
<evidence type="ECO:0000313" key="1">
    <source>
        <dbReference type="EMBL" id="WOK91474.1"/>
    </source>
</evidence>
<protein>
    <recommendedName>
        <fullName evidence="3">MACPF domain-containing protein</fullName>
    </recommendedName>
</protein>
<evidence type="ECO:0000313" key="2">
    <source>
        <dbReference type="Proteomes" id="UP001327560"/>
    </source>
</evidence>
<evidence type="ECO:0008006" key="3">
    <source>
        <dbReference type="Google" id="ProtNLM"/>
    </source>
</evidence>
<name>A0AAQ3JKJ3_9LILI</name>
<organism evidence="1 2">
    <name type="scientific">Canna indica</name>
    <name type="common">Indian-shot</name>
    <dbReference type="NCBI Taxonomy" id="4628"/>
    <lineage>
        <taxon>Eukaryota</taxon>
        <taxon>Viridiplantae</taxon>
        <taxon>Streptophyta</taxon>
        <taxon>Embryophyta</taxon>
        <taxon>Tracheophyta</taxon>
        <taxon>Spermatophyta</taxon>
        <taxon>Magnoliopsida</taxon>
        <taxon>Liliopsida</taxon>
        <taxon>Zingiberales</taxon>
        <taxon>Cannaceae</taxon>
        <taxon>Canna</taxon>
    </lineage>
</organism>